<protein>
    <recommendedName>
        <fullName evidence="11 15">Leucyl/phenylalanyl-tRNA--protein transferase</fullName>
        <ecNumber evidence="10 15">2.3.2.6</ecNumber>
    </recommendedName>
    <alternativeName>
        <fullName evidence="12 15">L/F-transferase</fullName>
    </alternativeName>
    <alternativeName>
        <fullName evidence="13 15">Leucyltransferase</fullName>
    </alternativeName>
    <alternativeName>
        <fullName evidence="14 15">Phenyalanyltransferase</fullName>
    </alternativeName>
</protein>
<dbReference type="PANTHER" id="PTHR30098">
    <property type="entry name" value="LEUCYL/PHENYLALANYL-TRNA--PROTEIN TRANSFERASE"/>
    <property type="match status" value="1"/>
</dbReference>
<dbReference type="Gene3D" id="3.30.70.3550">
    <property type="entry name" value="Leucyl/phenylalanyl-tRNA-protein transferase, N-terminal domain"/>
    <property type="match status" value="1"/>
</dbReference>
<keyword evidence="2 15" id="KW-0963">Cytoplasm</keyword>
<evidence type="ECO:0000256" key="4">
    <source>
        <dbReference type="ARBA" id="ARBA00023315"/>
    </source>
</evidence>
<comment type="catalytic activity">
    <reaction evidence="7 15">
        <text>N-terminal L-lysyl-[protein] + L-leucyl-tRNA(Leu) = N-terminal L-leucyl-L-lysyl-[protein] + tRNA(Leu) + H(+)</text>
        <dbReference type="Rhea" id="RHEA:12340"/>
        <dbReference type="Rhea" id="RHEA-COMP:9613"/>
        <dbReference type="Rhea" id="RHEA-COMP:9622"/>
        <dbReference type="Rhea" id="RHEA-COMP:12670"/>
        <dbReference type="Rhea" id="RHEA-COMP:12671"/>
        <dbReference type="ChEBI" id="CHEBI:15378"/>
        <dbReference type="ChEBI" id="CHEBI:65249"/>
        <dbReference type="ChEBI" id="CHEBI:78442"/>
        <dbReference type="ChEBI" id="CHEBI:78494"/>
        <dbReference type="ChEBI" id="CHEBI:133043"/>
        <dbReference type="EC" id="2.3.2.6"/>
    </reaction>
</comment>
<dbReference type="Pfam" id="PF03588">
    <property type="entry name" value="Leu_Phe_trans"/>
    <property type="match status" value="1"/>
</dbReference>
<dbReference type="InterPro" id="IPR042221">
    <property type="entry name" value="Leu/Phe-tRNA_Trfase_N"/>
</dbReference>
<dbReference type="PANTHER" id="PTHR30098:SF2">
    <property type="entry name" value="LEUCYL_PHENYLALANYL-TRNA--PROTEIN TRANSFERASE"/>
    <property type="match status" value="1"/>
</dbReference>
<dbReference type="NCBIfam" id="TIGR00667">
    <property type="entry name" value="aat"/>
    <property type="match status" value="1"/>
</dbReference>
<evidence type="ECO:0000256" key="1">
    <source>
        <dbReference type="ARBA" id="ARBA00004496"/>
    </source>
</evidence>
<dbReference type="RefSeq" id="WP_156684426.1">
    <property type="nucleotide sequence ID" value="NZ_CACRUA010000009.1"/>
</dbReference>
<comment type="subcellular location">
    <subcellularLocation>
        <location evidence="1 15">Cytoplasm</location>
    </subcellularLocation>
</comment>
<dbReference type="InterPro" id="IPR016181">
    <property type="entry name" value="Acyl_CoA_acyltransferase"/>
</dbReference>
<dbReference type="InterPro" id="IPR004616">
    <property type="entry name" value="Leu/Phe-tRNA_Trfase"/>
</dbReference>
<dbReference type="Gene3D" id="3.40.630.70">
    <property type="entry name" value="Leucyl/phenylalanyl-tRNA-protein transferase, C-terminal domain"/>
    <property type="match status" value="1"/>
</dbReference>
<dbReference type="GO" id="GO:0030163">
    <property type="term" value="P:protein catabolic process"/>
    <property type="evidence" value="ECO:0007669"/>
    <property type="project" value="UniProtKB-UniRule"/>
</dbReference>
<evidence type="ECO:0000256" key="9">
    <source>
        <dbReference type="ARBA" id="ARBA00061535"/>
    </source>
</evidence>
<evidence type="ECO:0000313" key="16">
    <source>
        <dbReference type="EMBL" id="VYT94725.1"/>
    </source>
</evidence>
<dbReference type="EMBL" id="CACRUA010000009">
    <property type="protein sequence ID" value="VYT94725.1"/>
    <property type="molecule type" value="Genomic_DNA"/>
</dbReference>
<reference evidence="16" key="1">
    <citation type="submission" date="2019-11" db="EMBL/GenBank/DDBJ databases">
        <authorList>
            <person name="Feng L."/>
        </authorList>
    </citation>
    <scope>NUCLEOTIDE SEQUENCE</scope>
    <source>
        <strain evidence="16">CsymbiosumLFYP84</strain>
    </source>
</reference>
<sequence length="220" mass="25675">MPVYRLSKKEISFPDPVLAEENGLLAVGGDLSTERLLLAYLYGIFPWYEPGDEILWWCPKERFLIFPGEIHVSRSMKKYMNNHDSKICLNRDFRDTMHRCRMKREQEEGTWITDEMEEAYYRMNQNGWAVSVEAFVDGELAGGLYGVSIGKCFFGESMFSERENGSKVALIALAKILEENGYLFIDCQFHTEHLESMGGRYVPWEEYNQMLEEGTNRSEW</sequence>
<dbReference type="FunFam" id="3.30.70.3550:FF:000001">
    <property type="entry name" value="Leucyl/phenylalanyl-tRNA--protein transferase"/>
    <property type="match status" value="1"/>
</dbReference>
<dbReference type="InterPro" id="IPR042203">
    <property type="entry name" value="Leu/Phe-tRNA_Trfase_C"/>
</dbReference>
<evidence type="ECO:0000256" key="10">
    <source>
        <dbReference type="ARBA" id="ARBA00066767"/>
    </source>
</evidence>
<dbReference type="GO" id="GO:0008914">
    <property type="term" value="F:leucyl-tRNA--protein transferase activity"/>
    <property type="evidence" value="ECO:0007669"/>
    <property type="project" value="UniProtKB-UniRule"/>
</dbReference>
<dbReference type="HAMAP" id="MF_00688">
    <property type="entry name" value="Leu_Phe_trans"/>
    <property type="match status" value="1"/>
</dbReference>
<comment type="function">
    <text evidence="8 15">Functions in the N-end rule pathway of protein degradation where it conjugates Leu, Phe and, less efficiently, Met from aminoacyl-tRNAs to the N-termini of proteins containing an N-terminal arginine or lysine.</text>
</comment>
<dbReference type="GO" id="GO:0005737">
    <property type="term" value="C:cytoplasm"/>
    <property type="evidence" value="ECO:0007669"/>
    <property type="project" value="UniProtKB-SubCell"/>
</dbReference>
<evidence type="ECO:0000256" key="8">
    <source>
        <dbReference type="ARBA" id="ARBA00054043"/>
    </source>
</evidence>
<evidence type="ECO:0000256" key="3">
    <source>
        <dbReference type="ARBA" id="ARBA00022679"/>
    </source>
</evidence>
<evidence type="ECO:0000256" key="11">
    <source>
        <dbReference type="ARBA" id="ARBA00074372"/>
    </source>
</evidence>
<name>A0A6N3AQH8_CLOSY</name>
<accession>A0A6N3AQH8</accession>
<dbReference type="AlphaFoldDB" id="A0A6N3AQH8"/>
<comment type="similarity">
    <text evidence="9 15">Belongs to the L/F-transferase family.</text>
</comment>
<evidence type="ECO:0000256" key="7">
    <source>
        <dbReference type="ARBA" id="ARBA00051538"/>
    </source>
</evidence>
<keyword evidence="4 15" id="KW-0012">Acyltransferase</keyword>
<dbReference type="EC" id="2.3.2.6" evidence="10 15"/>
<evidence type="ECO:0000256" key="13">
    <source>
        <dbReference type="ARBA" id="ARBA00077165"/>
    </source>
</evidence>
<dbReference type="SUPFAM" id="SSF55729">
    <property type="entry name" value="Acyl-CoA N-acyltransferases (Nat)"/>
    <property type="match status" value="1"/>
</dbReference>
<gene>
    <name evidence="15 16" type="primary">aat</name>
    <name evidence="16" type="ORF">CSLFYP84_00982</name>
</gene>
<evidence type="ECO:0000256" key="6">
    <source>
        <dbReference type="ARBA" id="ARBA00050652"/>
    </source>
</evidence>
<proteinExistence type="inferred from homology"/>
<evidence type="ECO:0000256" key="15">
    <source>
        <dbReference type="HAMAP-Rule" id="MF_00688"/>
    </source>
</evidence>
<organism evidence="16">
    <name type="scientific">Clostridium symbiosum</name>
    <name type="common">Bacteroides symbiosus</name>
    <dbReference type="NCBI Taxonomy" id="1512"/>
    <lineage>
        <taxon>Bacteria</taxon>
        <taxon>Bacillati</taxon>
        <taxon>Bacillota</taxon>
        <taxon>Clostridia</taxon>
        <taxon>Lachnospirales</taxon>
        <taxon>Lachnospiraceae</taxon>
        <taxon>Otoolea</taxon>
    </lineage>
</organism>
<evidence type="ECO:0000256" key="5">
    <source>
        <dbReference type="ARBA" id="ARBA00050607"/>
    </source>
</evidence>
<comment type="catalytic activity">
    <reaction evidence="6 15">
        <text>N-terminal L-arginyl-[protein] + L-leucyl-tRNA(Leu) = N-terminal L-leucyl-L-arginyl-[protein] + tRNA(Leu) + H(+)</text>
        <dbReference type="Rhea" id="RHEA:50416"/>
        <dbReference type="Rhea" id="RHEA-COMP:9613"/>
        <dbReference type="Rhea" id="RHEA-COMP:9622"/>
        <dbReference type="Rhea" id="RHEA-COMP:12672"/>
        <dbReference type="Rhea" id="RHEA-COMP:12673"/>
        <dbReference type="ChEBI" id="CHEBI:15378"/>
        <dbReference type="ChEBI" id="CHEBI:64719"/>
        <dbReference type="ChEBI" id="CHEBI:78442"/>
        <dbReference type="ChEBI" id="CHEBI:78494"/>
        <dbReference type="ChEBI" id="CHEBI:133044"/>
        <dbReference type="EC" id="2.3.2.6"/>
    </reaction>
</comment>
<comment type="catalytic activity">
    <reaction evidence="5 15">
        <text>L-phenylalanyl-tRNA(Phe) + an N-terminal L-alpha-aminoacyl-[protein] = an N-terminal L-phenylalanyl-L-alpha-aminoacyl-[protein] + tRNA(Phe)</text>
        <dbReference type="Rhea" id="RHEA:43632"/>
        <dbReference type="Rhea" id="RHEA-COMP:9668"/>
        <dbReference type="Rhea" id="RHEA-COMP:9699"/>
        <dbReference type="Rhea" id="RHEA-COMP:10636"/>
        <dbReference type="Rhea" id="RHEA-COMP:10637"/>
        <dbReference type="ChEBI" id="CHEBI:78442"/>
        <dbReference type="ChEBI" id="CHEBI:78531"/>
        <dbReference type="ChEBI" id="CHEBI:78597"/>
        <dbReference type="ChEBI" id="CHEBI:83561"/>
        <dbReference type="EC" id="2.3.2.6"/>
    </reaction>
</comment>
<evidence type="ECO:0000256" key="2">
    <source>
        <dbReference type="ARBA" id="ARBA00022490"/>
    </source>
</evidence>
<evidence type="ECO:0000256" key="12">
    <source>
        <dbReference type="ARBA" id="ARBA00077136"/>
    </source>
</evidence>
<evidence type="ECO:0000256" key="14">
    <source>
        <dbReference type="ARBA" id="ARBA00083640"/>
    </source>
</evidence>
<keyword evidence="3 15" id="KW-0808">Transferase</keyword>